<dbReference type="Gene3D" id="1.20.1070.10">
    <property type="entry name" value="Rhodopsin 7-helix transmembrane proteins"/>
    <property type="match status" value="1"/>
</dbReference>
<evidence type="ECO:0000313" key="15">
    <source>
        <dbReference type="Proteomes" id="UP000318571"/>
    </source>
</evidence>
<dbReference type="PANTHER" id="PTHR24228:SF71">
    <property type="entry name" value="PROTEIN TRAPPED IN ENDODERM-1"/>
    <property type="match status" value="1"/>
</dbReference>
<evidence type="ECO:0000256" key="3">
    <source>
        <dbReference type="ARBA" id="ARBA00022475"/>
    </source>
</evidence>
<evidence type="ECO:0000313" key="14">
    <source>
        <dbReference type="EMBL" id="TRY76162.1"/>
    </source>
</evidence>
<dbReference type="STRING" id="6832.A0A553PEQ9"/>
<evidence type="ECO:0000256" key="9">
    <source>
        <dbReference type="ARBA" id="ARBA00023224"/>
    </source>
</evidence>
<gene>
    <name evidence="14" type="ORF">TCAL_03515</name>
</gene>
<evidence type="ECO:0000256" key="1">
    <source>
        <dbReference type="ARBA" id="ARBA00004651"/>
    </source>
</evidence>
<keyword evidence="5 12" id="KW-1133">Transmembrane helix</keyword>
<accession>A0A553PEQ9</accession>
<keyword evidence="8 10" id="KW-0675">Receptor</keyword>
<feature type="region of interest" description="Disordered" evidence="11">
    <location>
        <begin position="322"/>
        <end position="344"/>
    </location>
</feature>
<evidence type="ECO:0000256" key="12">
    <source>
        <dbReference type="SAM" id="Phobius"/>
    </source>
</evidence>
<dbReference type="OMA" id="FFAREWI"/>
<keyword evidence="3" id="KW-1003">Cell membrane</keyword>
<keyword evidence="6 10" id="KW-0297">G-protein coupled receptor</keyword>
<evidence type="ECO:0000259" key="13">
    <source>
        <dbReference type="PROSITE" id="PS50262"/>
    </source>
</evidence>
<evidence type="ECO:0000256" key="7">
    <source>
        <dbReference type="ARBA" id="ARBA00023136"/>
    </source>
</evidence>
<sequence length="344" mass="39393">MANMSMSFPETQCSPNETLVFSTSDSIAAGVGATLCAIIGSVMNSATIVAILNYPRTRSHVTTPFVVSLSCSDFIFSFLTLPTLAIKFFAREWILGETWCYMYPVVFYSNSAITLLSLIGVTMNRWVLITYPNKSDKIFSRARSKLMILACWIGPFLMMMLSYNGVFGTHGLKCISRSCTIMKDERGMTPKRLFFLVGLVIPCIVLLVTNFMIYYKVYTMRHQMEKQLKSRASMPKGMKEREQRLTKMMLFIFGCFLLTYLPGTVIKLFDNAINYPTLHVVSYIVNWLSVIMNPTIYVATQERYRHAFKYLIGHVIPSQRTPTERLRMDRTSRRRSSVSDTDYN</sequence>
<dbReference type="GO" id="GO:0004930">
    <property type="term" value="F:G protein-coupled receptor activity"/>
    <property type="evidence" value="ECO:0007669"/>
    <property type="project" value="UniProtKB-KW"/>
</dbReference>
<feature type="transmembrane region" description="Helical" evidence="12">
    <location>
        <begin position="27"/>
        <end position="53"/>
    </location>
</feature>
<feature type="transmembrane region" description="Helical" evidence="12">
    <location>
        <begin position="193"/>
        <end position="215"/>
    </location>
</feature>
<comment type="caution">
    <text evidence="14">The sequence shown here is derived from an EMBL/GenBank/DDBJ whole genome shotgun (WGS) entry which is preliminary data.</text>
</comment>
<feature type="transmembrane region" description="Helical" evidence="12">
    <location>
        <begin position="65"/>
        <end position="89"/>
    </location>
</feature>
<feature type="compositionally biased region" description="Basic and acidic residues" evidence="11">
    <location>
        <begin position="322"/>
        <end position="331"/>
    </location>
</feature>
<dbReference type="Proteomes" id="UP000318571">
    <property type="component" value="Chromosome 5"/>
</dbReference>
<evidence type="ECO:0000256" key="2">
    <source>
        <dbReference type="ARBA" id="ARBA00010663"/>
    </source>
</evidence>
<dbReference type="OrthoDB" id="10044919at2759"/>
<dbReference type="SUPFAM" id="SSF81321">
    <property type="entry name" value="Family A G protein-coupled receptor-like"/>
    <property type="match status" value="1"/>
</dbReference>
<dbReference type="InterPro" id="IPR017452">
    <property type="entry name" value="GPCR_Rhodpsn_7TM"/>
</dbReference>
<name>A0A553PEQ9_TIGCA</name>
<feature type="transmembrane region" description="Helical" evidence="12">
    <location>
        <begin position="281"/>
        <end position="300"/>
    </location>
</feature>
<dbReference type="AlphaFoldDB" id="A0A553PEQ9"/>
<evidence type="ECO:0000256" key="6">
    <source>
        <dbReference type="ARBA" id="ARBA00023040"/>
    </source>
</evidence>
<proteinExistence type="inferred from homology"/>
<dbReference type="PRINTS" id="PR00237">
    <property type="entry name" value="GPCRRHODOPSN"/>
</dbReference>
<dbReference type="PANTHER" id="PTHR24228">
    <property type="entry name" value="B2 BRADYKININ RECEPTOR/ANGIOTENSIN II RECEPTOR"/>
    <property type="match status" value="1"/>
</dbReference>
<evidence type="ECO:0000256" key="8">
    <source>
        <dbReference type="ARBA" id="ARBA00023170"/>
    </source>
</evidence>
<feature type="transmembrane region" description="Helical" evidence="12">
    <location>
        <begin position="248"/>
        <end position="269"/>
    </location>
</feature>
<comment type="similarity">
    <text evidence="2 10">Belongs to the G-protein coupled receptor 1 family.</text>
</comment>
<dbReference type="PROSITE" id="PS50262">
    <property type="entry name" value="G_PROTEIN_RECEP_F1_2"/>
    <property type="match status" value="1"/>
</dbReference>
<organism evidence="14 15">
    <name type="scientific">Tigriopus californicus</name>
    <name type="common">Marine copepod</name>
    <dbReference type="NCBI Taxonomy" id="6832"/>
    <lineage>
        <taxon>Eukaryota</taxon>
        <taxon>Metazoa</taxon>
        <taxon>Ecdysozoa</taxon>
        <taxon>Arthropoda</taxon>
        <taxon>Crustacea</taxon>
        <taxon>Multicrustacea</taxon>
        <taxon>Hexanauplia</taxon>
        <taxon>Copepoda</taxon>
        <taxon>Harpacticoida</taxon>
        <taxon>Harpacticidae</taxon>
        <taxon>Tigriopus</taxon>
    </lineage>
</organism>
<comment type="subcellular location">
    <subcellularLocation>
        <location evidence="1">Cell membrane</location>
        <topology evidence="1">Multi-pass membrane protein</topology>
    </subcellularLocation>
</comment>
<keyword evidence="15" id="KW-1185">Reference proteome</keyword>
<keyword evidence="4 10" id="KW-0812">Transmembrane</keyword>
<protein>
    <recommendedName>
        <fullName evidence="13">G-protein coupled receptors family 1 profile domain-containing protein</fullName>
    </recommendedName>
</protein>
<evidence type="ECO:0000256" key="5">
    <source>
        <dbReference type="ARBA" id="ARBA00022989"/>
    </source>
</evidence>
<feature type="transmembrane region" description="Helical" evidence="12">
    <location>
        <begin position="101"/>
        <end position="123"/>
    </location>
</feature>
<dbReference type="Pfam" id="PF00001">
    <property type="entry name" value="7tm_1"/>
    <property type="match status" value="1"/>
</dbReference>
<evidence type="ECO:0000256" key="10">
    <source>
        <dbReference type="RuleBase" id="RU000688"/>
    </source>
</evidence>
<evidence type="ECO:0000256" key="11">
    <source>
        <dbReference type="SAM" id="MobiDB-lite"/>
    </source>
</evidence>
<evidence type="ECO:0000256" key="4">
    <source>
        <dbReference type="ARBA" id="ARBA00022692"/>
    </source>
</evidence>
<dbReference type="GO" id="GO:0005886">
    <property type="term" value="C:plasma membrane"/>
    <property type="evidence" value="ECO:0007669"/>
    <property type="project" value="UniProtKB-SubCell"/>
</dbReference>
<reference evidence="14 15" key="1">
    <citation type="journal article" date="2018" name="Nat. Ecol. Evol.">
        <title>Genomic signatures of mitonuclear coevolution across populations of Tigriopus californicus.</title>
        <authorList>
            <person name="Barreto F.S."/>
            <person name="Watson E.T."/>
            <person name="Lima T.G."/>
            <person name="Willett C.S."/>
            <person name="Edmands S."/>
            <person name="Li W."/>
            <person name="Burton R.S."/>
        </authorList>
    </citation>
    <scope>NUCLEOTIDE SEQUENCE [LARGE SCALE GENOMIC DNA]</scope>
    <source>
        <strain evidence="14 15">San Diego</strain>
    </source>
</reference>
<feature type="domain" description="G-protein coupled receptors family 1 profile" evidence="13">
    <location>
        <begin position="43"/>
        <end position="297"/>
    </location>
</feature>
<dbReference type="InterPro" id="IPR000276">
    <property type="entry name" value="GPCR_Rhodpsn"/>
</dbReference>
<dbReference type="PROSITE" id="PS00237">
    <property type="entry name" value="G_PROTEIN_RECEP_F1_1"/>
    <property type="match status" value="1"/>
</dbReference>
<keyword evidence="7 12" id="KW-0472">Membrane</keyword>
<dbReference type="EMBL" id="VCGU01000004">
    <property type="protein sequence ID" value="TRY76162.1"/>
    <property type="molecule type" value="Genomic_DNA"/>
</dbReference>
<keyword evidence="9 10" id="KW-0807">Transducer</keyword>
<feature type="transmembrane region" description="Helical" evidence="12">
    <location>
        <begin position="144"/>
        <end position="163"/>
    </location>
</feature>